<feature type="non-terminal residue" evidence="2">
    <location>
        <position position="61"/>
    </location>
</feature>
<protein>
    <submittedName>
        <fullName evidence="2">Uncharacterized protein</fullName>
    </submittedName>
</protein>
<feature type="compositionally biased region" description="Basic residues" evidence="1">
    <location>
        <begin position="46"/>
        <end position="61"/>
    </location>
</feature>
<reference evidence="2" key="1">
    <citation type="submission" date="2020-02" db="EMBL/GenBank/DDBJ databases">
        <authorList>
            <person name="Meier V. D."/>
        </authorList>
    </citation>
    <scope>NUCLEOTIDE SEQUENCE</scope>
    <source>
        <strain evidence="2">AVDCRST_MAG89</strain>
    </source>
</reference>
<gene>
    <name evidence="2" type="ORF">AVDCRST_MAG89-5284</name>
</gene>
<feature type="compositionally biased region" description="Basic residues" evidence="1">
    <location>
        <begin position="9"/>
        <end position="31"/>
    </location>
</feature>
<evidence type="ECO:0000313" key="2">
    <source>
        <dbReference type="EMBL" id="CAA9379786.1"/>
    </source>
</evidence>
<proteinExistence type="predicted"/>
<feature type="region of interest" description="Disordered" evidence="1">
    <location>
        <begin position="1"/>
        <end position="61"/>
    </location>
</feature>
<sequence>GIIDAKSNPRARPRGVPRSLRRRCAARRGRGKLGPGGQRPGPHPGPRLRRHRRAGAGPHRL</sequence>
<dbReference type="AlphaFoldDB" id="A0A6J4N718"/>
<organism evidence="2">
    <name type="scientific">uncultured Gemmatimonadota bacterium</name>
    <dbReference type="NCBI Taxonomy" id="203437"/>
    <lineage>
        <taxon>Bacteria</taxon>
        <taxon>Pseudomonadati</taxon>
        <taxon>Gemmatimonadota</taxon>
        <taxon>environmental samples</taxon>
    </lineage>
</organism>
<feature type="non-terminal residue" evidence="2">
    <location>
        <position position="1"/>
    </location>
</feature>
<name>A0A6J4N718_9BACT</name>
<accession>A0A6J4N718</accession>
<dbReference type="EMBL" id="CADCTV010001108">
    <property type="protein sequence ID" value="CAA9379786.1"/>
    <property type="molecule type" value="Genomic_DNA"/>
</dbReference>
<evidence type="ECO:0000256" key="1">
    <source>
        <dbReference type="SAM" id="MobiDB-lite"/>
    </source>
</evidence>